<evidence type="ECO:0000256" key="2">
    <source>
        <dbReference type="ARBA" id="ARBA00022614"/>
    </source>
</evidence>
<feature type="domain" description="TAP-C" evidence="4">
    <location>
        <begin position="140"/>
        <end position="189"/>
    </location>
</feature>
<dbReference type="SUPFAM" id="SSF54427">
    <property type="entry name" value="NTF2-like"/>
    <property type="match status" value="1"/>
</dbReference>
<dbReference type="InterPro" id="IPR030217">
    <property type="entry name" value="NXF_fam"/>
</dbReference>
<keyword evidence="2" id="KW-0433">Leucine-rich repeat</keyword>
<dbReference type="PANTHER" id="PTHR10662:SF22">
    <property type="entry name" value="NUCLEAR RNA EXPORT FACTOR 1"/>
    <property type="match status" value="1"/>
</dbReference>
<sequence>TKFKNARNLLIKSRVLLEGDYDIVYGAANIVKLLTKWPNLQHDPSTFTVDVILHNDSSTIFSINGILKLTAESLAEDETMLAFTRTLHLFTKNGAEYKIINEMLYWDEPTQEYSNRAFQQLSVPKKSVFDIKFEATPDDNTKERLVELFMNLTELDKLPSERCLEANDWHMKHALEYFIKLLKLGNLQS</sequence>
<dbReference type="InterPro" id="IPR005637">
    <property type="entry name" value="TAP_C_dom"/>
</dbReference>
<organism evidence="5">
    <name type="scientific">Pararge aegeria</name>
    <name type="common">speckled wood butterfly</name>
    <dbReference type="NCBI Taxonomy" id="116150"/>
    <lineage>
        <taxon>Eukaryota</taxon>
        <taxon>Metazoa</taxon>
        <taxon>Ecdysozoa</taxon>
        <taxon>Arthropoda</taxon>
        <taxon>Hexapoda</taxon>
        <taxon>Insecta</taxon>
        <taxon>Pterygota</taxon>
        <taxon>Neoptera</taxon>
        <taxon>Endopterygota</taxon>
        <taxon>Lepidoptera</taxon>
        <taxon>Glossata</taxon>
        <taxon>Ditrysia</taxon>
        <taxon>Papilionoidea</taxon>
        <taxon>Nymphalidae</taxon>
        <taxon>Satyrinae</taxon>
        <taxon>Satyrini</taxon>
        <taxon>Parargina</taxon>
        <taxon>Pararge</taxon>
    </lineage>
</organism>
<dbReference type="AlphaFoldDB" id="S4P7R0"/>
<dbReference type="Pfam" id="PF22602">
    <property type="entry name" value="NXF_NTF2"/>
    <property type="match status" value="1"/>
</dbReference>
<evidence type="ECO:0000256" key="3">
    <source>
        <dbReference type="ARBA" id="ARBA00023242"/>
    </source>
</evidence>
<dbReference type="Gene3D" id="1.10.8.10">
    <property type="entry name" value="DNA helicase RuvA subunit, C-terminal domain"/>
    <property type="match status" value="1"/>
</dbReference>
<dbReference type="PROSITE" id="PS51281">
    <property type="entry name" value="TAP_C"/>
    <property type="match status" value="1"/>
</dbReference>
<evidence type="ECO:0000256" key="1">
    <source>
        <dbReference type="ARBA" id="ARBA00004123"/>
    </source>
</evidence>
<protein>
    <submittedName>
        <fullName evidence="5">Nuclear RNA export factor 1</fullName>
    </submittedName>
</protein>
<dbReference type="InterPro" id="IPR009060">
    <property type="entry name" value="UBA-like_sf"/>
</dbReference>
<dbReference type="SUPFAM" id="SSF46934">
    <property type="entry name" value="UBA-like"/>
    <property type="match status" value="1"/>
</dbReference>
<dbReference type="EMBL" id="GAIX01007612">
    <property type="protein sequence ID" value="JAA84948.1"/>
    <property type="molecule type" value="Transcribed_RNA"/>
</dbReference>
<dbReference type="PANTHER" id="PTHR10662">
    <property type="entry name" value="NUCLEAR RNA EXPORT FACTOR"/>
    <property type="match status" value="1"/>
</dbReference>
<dbReference type="GO" id="GO:0005634">
    <property type="term" value="C:nucleus"/>
    <property type="evidence" value="ECO:0007669"/>
    <property type="project" value="UniProtKB-SubCell"/>
</dbReference>
<evidence type="ECO:0000259" key="4">
    <source>
        <dbReference type="PROSITE" id="PS51281"/>
    </source>
</evidence>
<feature type="non-terminal residue" evidence="5">
    <location>
        <position position="189"/>
    </location>
</feature>
<dbReference type="GO" id="GO:0016973">
    <property type="term" value="P:poly(A)+ mRNA export from nucleus"/>
    <property type="evidence" value="ECO:0007669"/>
    <property type="project" value="TreeGrafter"/>
</dbReference>
<dbReference type="Gene3D" id="3.10.450.50">
    <property type="match status" value="1"/>
</dbReference>
<reference evidence="5" key="1">
    <citation type="journal article" date="2013" name="BMC Genomics">
        <title>Unscrambling butterfly oogenesis.</title>
        <authorList>
            <person name="Carter J.M."/>
            <person name="Baker S.C."/>
            <person name="Pink R."/>
            <person name="Carter D.R."/>
            <person name="Collins A."/>
            <person name="Tomlin J."/>
            <person name="Gibbs M."/>
            <person name="Breuker C.J."/>
        </authorList>
    </citation>
    <scope>NUCLEOTIDE SEQUENCE</scope>
    <source>
        <tissue evidence="5">Ovary</tissue>
    </source>
</reference>
<proteinExistence type="predicted"/>
<keyword evidence="3" id="KW-0539">Nucleus</keyword>
<dbReference type="InterPro" id="IPR002075">
    <property type="entry name" value="NTF2_dom"/>
</dbReference>
<feature type="non-terminal residue" evidence="5">
    <location>
        <position position="1"/>
    </location>
</feature>
<comment type="subcellular location">
    <subcellularLocation>
        <location evidence="1">Nucleus</location>
    </subcellularLocation>
</comment>
<dbReference type="InterPro" id="IPR032710">
    <property type="entry name" value="NTF2-like_dom_sf"/>
</dbReference>
<evidence type="ECO:0000313" key="5">
    <source>
        <dbReference type="EMBL" id="JAA84948.1"/>
    </source>
</evidence>
<dbReference type="GO" id="GO:0003723">
    <property type="term" value="F:RNA binding"/>
    <property type="evidence" value="ECO:0007669"/>
    <property type="project" value="TreeGrafter"/>
</dbReference>
<reference evidence="5" key="2">
    <citation type="submission" date="2013-05" db="EMBL/GenBank/DDBJ databases">
        <authorList>
            <person name="Carter J.-M."/>
            <person name="Baker S.C."/>
            <person name="Pink R."/>
            <person name="Carter D.R.F."/>
            <person name="Collins A."/>
            <person name="Tomlin J."/>
            <person name="Gibbs M."/>
            <person name="Breuker C.J."/>
        </authorList>
    </citation>
    <scope>NUCLEOTIDE SEQUENCE</scope>
    <source>
        <tissue evidence="5">Ovary</tissue>
    </source>
</reference>
<name>S4P7R0_9NEOP</name>
<accession>S4P7R0</accession>